<evidence type="ECO:0000256" key="1">
    <source>
        <dbReference type="SAM" id="Phobius"/>
    </source>
</evidence>
<comment type="caution">
    <text evidence="3">The sequence shown here is derived from an EMBL/GenBank/DDBJ whole genome shotgun (WGS) entry which is preliminary data.</text>
</comment>
<dbReference type="GO" id="GO:0016740">
    <property type="term" value="F:transferase activity"/>
    <property type="evidence" value="ECO:0007669"/>
    <property type="project" value="UniProtKB-KW"/>
</dbReference>
<gene>
    <name evidence="3" type="ORF">C3K47_01790</name>
</gene>
<dbReference type="AlphaFoldDB" id="A0A2S5A9H9"/>
<accession>A0A2S5A9H9</accession>
<sequence>MDTTTLEAPIDVSIIIVNYNTLQLLIDTISSVLEKSEGFKFEIIVVDNNSKENAQKVLSDKFGELVIYSYLTENIGFGRANNEGLKIARGKNIFFLNSDTLLINNAIKILNDYLNENKEVGICGGNLFDENLRPTESYFTKLPSLFAELANIVLPSRLKNLFYNSDEFFNTSATPKSVAYVTGADLMIKREVIEQTGGFNPVFFMYYEETELSYRVSKLGYKIMSIPSAEIIHLEGKSFDFNERRMLMYLESKFKFFRIVYSPLHALLVYLLIFPLAFLREWYFRLTFSVKKSYWIDMKRVNKKAWMNYKSQFSR</sequence>
<dbReference type="EMBL" id="PQVF01000001">
    <property type="protein sequence ID" value="POY39251.1"/>
    <property type="molecule type" value="Genomic_DNA"/>
</dbReference>
<dbReference type="Proteomes" id="UP000236893">
    <property type="component" value="Unassembled WGS sequence"/>
</dbReference>
<dbReference type="CDD" id="cd04186">
    <property type="entry name" value="GT_2_like_c"/>
    <property type="match status" value="1"/>
</dbReference>
<dbReference type="PANTHER" id="PTHR43179">
    <property type="entry name" value="RHAMNOSYLTRANSFERASE WBBL"/>
    <property type="match status" value="1"/>
</dbReference>
<dbReference type="SUPFAM" id="SSF53448">
    <property type="entry name" value="Nucleotide-diphospho-sugar transferases"/>
    <property type="match status" value="1"/>
</dbReference>
<proteinExistence type="predicted"/>
<keyword evidence="1" id="KW-0472">Membrane</keyword>
<dbReference type="OrthoDB" id="9771846at2"/>
<keyword evidence="4" id="KW-1185">Reference proteome</keyword>
<dbReference type="RefSeq" id="WP_103787353.1">
    <property type="nucleotide sequence ID" value="NZ_PQVF01000001.1"/>
</dbReference>
<dbReference type="InterPro" id="IPR001173">
    <property type="entry name" value="Glyco_trans_2-like"/>
</dbReference>
<evidence type="ECO:0000313" key="4">
    <source>
        <dbReference type="Proteomes" id="UP000236893"/>
    </source>
</evidence>
<keyword evidence="1" id="KW-0812">Transmembrane</keyword>
<feature type="transmembrane region" description="Helical" evidence="1">
    <location>
        <begin position="256"/>
        <end position="278"/>
    </location>
</feature>
<dbReference type="PANTHER" id="PTHR43179:SF7">
    <property type="entry name" value="RHAMNOSYLTRANSFERASE WBBL"/>
    <property type="match status" value="1"/>
</dbReference>
<dbReference type="InterPro" id="IPR029044">
    <property type="entry name" value="Nucleotide-diphossugar_trans"/>
</dbReference>
<keyword evidence="1" id="KW-1133">Transmembrane helix</keyword>
<name>A0A2S5A9H9_9SPHI</name>
<evidence type="ECO:0000313" key="3">
    <source>
        <dbReference type="EMBL" id="POY39251.1"/>
    </source>
</evidence>
<keyword evidence="3" id="KW-0808">Transferase</keyword>
<protein>
    <submittedName>
        <fullName evidence="3">Glycosyltransferase family 2 protein</fullName>
    </submittedName>
</protein>
<dbReference type="Pfam" id="PF00535">
    <property type="entry name" value="Glycos_transf_2"/>
    <property type="match status" value="1"/>
</dbReference>
<reference evidence="3 4" key="1">
    <citation type="submission" date="2018-01" db="EMBL/GenBank/DDBJ databases">
        <authorList>
            <person name="Gaut B.S."/>
            <person name="Morton B.R."/>
            <person name="Clegg M.T."/>
            <person name="Duvall M.R."/>
        </authorList>
    </citation>
    <scope>NUCLEOTIDE SEQUENCE [LARGE SCALE GENOMIC DNA]</scope>
    <source>
        <strain evidence="3 4">HR-AV</strain>
    </source>
</reference>
<dbReference type="Gene3D" id="3.90.550.10">
    <property type="entry name" value="Spore Coat Polysaccharide Biosynthesis Protein SpsA, Chain A"/>
    <property type="match status" value="1"/>
</dbReference>
<feature type="domain" description="Glycosyltransferase 2-like" evidence="2">
    <location>
        <begin position="13"/>
        <end position="130"/>
    </location>
</feature>
<organism evidence="3 4">
    <name type="scientific">Solitalea longa</name>
    <dbReference type="NCBI Taxonomy" id="2079460"/>
    <lineage>
        <taxon>Bacteria</taxon>
        <taxon>Pseudomonadati</taxon>
        <taxon>Bacteroidota</taxon>
        <taxon>Sphingobacteriia</taxon>
        <taxon>Sphingobacteriales</taxon>
        <taxon>Sphingobacteriaceae</taxon>
        <taxon>Solitalea</taxon>
    </lineage>
</organism>
<evidence type="ECO:0000259" key="2">
    <source>
        <dbReference type="Pfam" id="PF00535"/>
    </source>
</evidence>